<feature type="region of interest" description="Disordered" evidence="1">
    <location>
        <begin position="60"/>
        <end position="80"/>
    </location>
</feature>
<sequence>MARPFRPEKAFSEERQVHIFVKWAVNKTMLSCWNIWHKEFKNDTAIPDELKRRIRVRSMKNAWSPGKSPAKRRRVDAEQL</sequence>
<dbReference type="VEuPathDB" id="FungiDB:PC110_g7566"/>
<evidence type="ECO:0000313" key="3">
    <source>
        <dbReference type="Proteomes" id="UP000735874"/>
    </source>
</evidence>
<dbReference type="Proteomes" id="UP000735874">
    <property type="component" value="Unassembled WGS sequence"/>
</dbReference>
<name>A0A8T0YXT8_9STRA</name>
<protein>
    <submittedName>
        <fullName evidence="2">Uncharacterized protein</fullName>
    </submittedName>
</protein>
<accession>A0A8T0YXT8</accession>
<organism evidence="2 3">
    <name type="scientific">Phytophthora cactorum</name>
    <dbReference type="NCBI Taxonomy" id="29920"/>
    <lineage>
        <taxon>Eukaryota</taxon>
        <taxon>Sar</taxon>
        <taxon>Stramenopiles</taxon>
        <taxon>Oomycota</taxon>
        <taxon>Peronosporomycetes</taxon>
        <taxon>Peronosporales</taxon>
        <taxon>Peronosporaceae</taxon>
        <taxon>Phytophthora</taxon>
    </lineage>
</organism>
<dbReference type="EMBL" id="RCMG01000421">
    <property type="protein sequence ID" value="KAG2854537.1"/>
    <property type="molecule type" value="Genomic_DNA"/>
</dbReference>
<evidence type="ECO:0000256" key="1">
    <source>
        <dbReference type="SAM" id="MobiDB-lite"/>
    </source>
</evidence>
<proteinExistence type="predicted"/>
<evidence type="ECO:0000313" key="2">
    <source>
        <dbReference type="EMBL" id="KAG2854537.1"/>
    </source>
</evidence>
<comment type="caution">
    <text evidence="2">The sequence shown here is derived from an EMBL/GenBank/DDBJ whole genome shotgun (WGS) entry which is preliminary data.</text>
</comment>
<dbReference type="AlphaFoldDB" id="A0A8T0YXT8"/>
<gene>
    <name evidence="2" type="ORF">PC113_g13216</name>
</gene>
<reference evidence="2" key="1">
    <citation type="submission" date="2018-10" db="EMBL/GenBank/DDBJ databases">
        <title>Effector identification in a new, highly contiguous assembly of the strawberry crown rot pathogen Phytophthora cactorum.</title>
        <authorList>
            <person name="Armitage A.D."/>
            <person name="Nellist C.F."/>
            <person name="Bates H."/>
            <person name="Vickerstaff R.J."/>
            <person name="Harrison R.J."/>
        </authorList>
    </citation>
    <scope>NUCLEOTIDE SEQUENCE</scope>
    <source>
        <strain evidence="2">15-7</strain>
    </source>
</reference>